<reference evidence="1" key="1">
    <citation type="submission" date="2022-01" db="EMBL/GenBank/DDBJ databases">
        <title>Genome-Based Taxonomic Classification of the Phylum Actinobacteria.</title>
        <authorList>
            <person name="Gao Y."/>
        </authorList>
    </citation>
    <scope>NUCLEOTIDE SEQUENCE</scope>
    <source>
        <strain evidence="1">KLBMP 8922</strain>
    </source>
</reference>
<keyword evidence="2" id="KW-1185">Reference proteome</keyword>
<organism evidence="1 2">
    <name type="scientific">Yinghuangia soli</name>
    <dbReference type="NCBI Taxonomy" id="2908204"/>
    <lineage>
        <taxon>Bacteria</taxon>
        <taxon>Bacillati</taxon>
        <taxon>Actinomycetota</taxon>
        <taxon>Actinomycetes</taxon>
        <taxon>Kitasatosporales</taxon>
        <taxon>Streptomycetaceae</taxon>
        <taxon>Yinghuangia</taxon>
    </lineage>
</organism>
<accession>A0AA41Q0L9</accession>
<dbReference type="EMBL" id="JAKFHA010000005">
    <property type="protein sequence ID" value="MCF2527862.1"/>
    <property type="molecule type" value="Genomic_DNA"/>
</dbReference>
<name>A0AA41Q0L9_9ACTN</name>
<proteinExistence type="predicted"/>
<evidence type="ECO:0000313" key="2">
    <source>
        <dbReference type="Proteomes" id="UP001165378"/>
    </source>
</evidence>
<evidence type="ECO:0000313" key="1">
    <source>
        <dbReference type="EMBL" id="MCF2527862.1"/>
    </source>
</evidence>
<comment type="caution">
    <text evidence="1">The sequence shown here is derived from an EMBL/GenBank/DDBJ whole genome shotgun (WGS) entry which is preliminary data.</text>
</comment>
<protein>
    <recommendedName>
        <fullName evidence="3">Scramblase</fullName>
    </recommendedName>
</protein>
<sequence length="190" mass="20062">MNGVGGPVLPESGLTRAAALVVERSIAVKDTLLDTKYAADVYDDADRPVGTVRERRGPGVLAVARLTELSGSTPFDLRVLGPDGTELLGLSKGFSLFKPVLEVRGADGRAFGTVRRQGRAEVVLHDGAGTSLGLLSAVMSVHTGEVAKRDGKRVRRNVFRFHAAAPDGVRALAVGAAVAYDLVRDFGTRR</sequence>
<dbReference type="AlphaFoldDB" id="A0AA41Q0L9"/>
<evidence type="ECO:0008006" key="3">
    <source>
        <dbReference type="Google" id="ProtNLM"/>
    </source>
</evidence>
<gene>
    <name evidence="1" type="ORF">LZ495_11620</name>
</gene>
<dbReference type="Proteomes" id="UP001165378">
    <property type="component" value="Unassembled WGS sequence"/>
</dbReference>
<dbReference type="RefSeq" id="WP_235052032.1">
    <property type="nucleotide sequence ID" value="NZ_JAKFHA010000005.1"/>
</dbReference>